<dbReference type="EMBL" id="CP029830">
    <property type="protein sequence ID" value="AWU95571.1"/>
    <property type="molecule type" value="Genomic_DNA"/>
</dbReference>
<dbReference type="KEGG" id="azm:DM194_14800"/>
<keyword evidence="7" id="KW-0614">Plasmid</keyword>
<keyword evidence="8" id="KW-1185">Reference proteome</keyword>
<keyword evidence="2 5" id="KW-0812">Transmembrane</keyword>
<dbReference type="Pfam" id="PF02656">
    <property type="entry name" value="DUF202"/>
    <property type="match status" value="1"/>
</dbReference>
<evidence type="ECO:0000313" key="7">
    <source>
        <dbReference type="EMBL" id="AWU95571.1"/>
    </source>
</evidence>
<protein>
    <submittedName>
        <fullName evidence="7">DUF202 domain-containing protein</fullName>
    </submittedName>
</protein>
<feature type="transmembrane region" description="Helical" evidence="5">
    <location>
        <begin position="62"/>
        <end position="84"/>
    </location>
</feature>
<evidence type="ECO:0000256" key="2">
    <source>
        <dbReference type="ARBA" id="ARBA00022692"/>
    </source>
</evidence>
<feature type="domain" description="DUF202" evidence="6">
    <location>
        <begin position="25"/>
        <end position="85"/>
    </location>
</feature>
<dbReference type="RefSeq" id="WP_111068334.1">
    <property type="nucleotide sequence ID" value="NZ_CP029830.1"/>
</dbReference>
<evidence type="ECO:0000256" key="3">
    <source>
        <dbReference type="ARBA" id="ARBA00022989"/>
    </source>
</evidence>
<evidence type="ECO:0000259" key="6">
    <source>
        <dbReference type="Pfam" id="PF02656"/>
    </source>
</evidence>
<keyword evidence="3 5" id="KW-1133">Transmembrane helix</keyword>
<geneLocation type="plasmid" evidence="7 8">
    <name>unnamed1</name>
</geneLocation>
<accession>A0A2U9S9D2</accession>
<gene>
    <name evidence="7" type="ORF">DM194_14800</name>
</gene>
<sequence length="132" mass="13964">MQTDLNPPAPSVDSADRRTQLAADRTVFAAERTYAAWVRTGLAGLASGVGAKKLLEGVVPEWMIWGTGSILVAFSAFCFGAAVWRQLFAGPPPPHPDTPRIPPALLIAVNGFLMLVAFSALVGIWFGRTGGD</sequence>
<dbReference type="AlphaFoldDB" id="A0A2U9S9D2"/>
<comment type="subcellular location">
    <subcellularLocation>
        <location evidence="1">Endomembrane system</location>
        <topology evidence="1">Multi-pass membrane protein</topology>
    </subcellularLocation>
</comment>
<evidence type="ECO:0000313" key="8">
    <source>
        <dbReference type="Proteomes" id="UP000249605"/>
    </source>
</evidence>
<dbReference type="InterPro" id="IPR003807">
    <property type="entry name" value="DUF202"/>
</dbReference>
<dbReference type="GO" id="GO:0012505">
    <property type="term" value="C:endomembrane system"/>
    <property type="evidence" value="ECO:0007669"/>
    <property type="project" value="UniProtKB-SubCell"/>
</dbReference>
<organism evidence="7 8">
    <name type="scientific">Azospirillum ramasamyi</name>
    <dbReference type="NCBI Taxonomy" id="682998"/>
    <lineage>
        <taxon>Bacteria</taxon>
        <taxon>Pseudomonadati</taxon>
        <taxon>Pseudomonadota</taxon>
        <taxon>Alphaproteobacteria</taxon>
        <taxon>Rhodospirillales</taxon>
        <taxon>Azospirillaceae</taxon>
        <taxon>Azospirillum</taxon>
    </lineage>
</organism>
<feature type="transmembrane region" description="Helical" evidence="5">
    <location>
        <begin position="104"/>
        <end position="126"/>
    </location>
</feature>
<proteinExistence type="predicted"/>
<keyword evidence="4 5" id="KW-0472">Membrane</keyword>
<evidence type="ECO:0000256" key="1">
    <source>
        <dbReference type="ARBA" id="ARBA00004127"/>
    </source>
</evidence>
<dbReference type="OrthoDB" id="582337at2"/>
<evidence type="ECO:0000256" key="4">
    <source>
        <dbReference type="ARBA" id="ARBA00023136"/>
    </source>
</evidence>
<reference evidence="7 8" key="1">
    <citation type="submission" date="2018-06" db="EMBL/GenBank/DDBJ databases">
        <title>Complete genome sequencing of Azospirillum sp. M2T2B2.</title>
        <authorList>
            <person name="Heo J."/>
            <person name="Kim S.-J."/>
            <person name="Kwon S.-W."/>
            <person name="Anandham R."/>
        </authorList>
    </citation>
    <scope>NUCLEOTIDE SEQUENCE [LARGE SCALE GENOMIC DNA]</scope>
    <source>
        <strain evidence="7 8">M2T2B2</strain>
        <plasmid evidence="7 8">unnamed1</plasmid>
    </source>
</reference>
<name>A0A2U9S9D2_9PROT</name>
<evidence type="ECO:0000256" key="5">
    <source>
        <dbReference type="SAM" id="Phobius"/>
    </source>
</evidence>
<dbReference type="Proteomes" id="UP000249605">
    <property type="component" value="Plasmid unnamed1"/>
</dbReference>